<dbReference type="EMBL" id="NMVQ01000016">
    <property type="protein sequence ID" value="OYO21376.1"/>
    <property type="molecule type" value="Genomic_DNA"/>
</dbReference>
<dbReference type="Proteomes" id="UP000216311">
    <property type="component" value="Unassembled WGS sequence"/>
</dbReference>
<dbReference type="OrthoDB" id="7820973at2"/>
<dbReference type="SUPFAM" id="SSF53474">
    <property type="entry name" value="alpha/beta-Hydrolases"/>
    <property type="match status" value="1"/>
</dbReference>
<evidence type="ECO:0000313" key="1">
    <source>
        <dbReference type="EMBL" id="OYO21376.1"/>
    </source>
</evidence>
<dbReference type="InterPro" id="IPR029058">
    <property type="entry name" value="AB_hydrolase_fold"/>
</dbReference>
<sequence>MRCAGEPIAWTGAGRQSDLAASRLPKGAAIARWSSFLAPESTRTQDERNDVYGQGLRISLPRKGDPPVLVVTGVEDPGHPRQWDRATADLFGGDHLWLPDHGLLGHGHLMMGEEGSERIIALLLEWLERHAR</sequence>
<evidence type="ECO:0000313" key="2">
    <source>
        <dbReference type="Proteomes" id="UP000216311"/>
    </source>
</evidence>
<dbReference type="Gene3D" id="3.40.50.1820">
    <property type="entry name" value="alpha/beta hydrolase"/>
    <property type="match status" value="1"/>
</dbReference>
<proteinExistence type="predicted"/>
<gene>
    <name evidence="1" type="ORF">CGZ93_10550</name>
</gene>
<keyword evidence="2" id="KW-1185">Reference proteome</keyword>
<organism evidence="1 2">
    <name type="scientific">Enemella dayhoffiae</name>
    <dbReference type="NCBI Taxonomy" id="2016507"/>
    <lineage>
        <taxon>Bacteria</taxon>
        <taxon>Bacillati</taxon>
        <taxon>Actinomycetota</taxon>
        <taxon>Actinomycetes</taxon>
        <taxon>Propionibacteriales</taxon>
        <taxon>Propionibacteriaceae</taxon>
        <taxon>Enemella</taxon>
    </lineage>
</organism>
<accession>A0A255H211</accession>
<dbReference type="RefSeq" id="WP_094364111.1">
    <property type="nucleotide sequence ID" value="NZ_NMVQ01000016.1"/>
</dbReference>
<protein>
    <recommendedName>
        <fullName evidence="3">Alpha/beta hydrolase</fullName>
    </recommendedName>
</protein>
<dbReference type="AlphaFoldDB" id="A0A255H211"/>
<comment type="caution">
    <text evidence="1">The sequence shown here is derived from an EMBL/GenBank/DDBJ whole genome shotgun (WGS) entry which is preliminary data.</text>
</comment>
<evidence type="ECO:0008006" key="3">
    <source>
        <dbReference type="Google" id="ProtNLM"/>
    </source>
</evidence>
<name>A0A255H211_9ACTN</name>
<reference evidence="1 2" key="1">
    <citation type="submission" date="2017-07" db="EMBL/GenBank/DDBJ databases">
        <title>Draft whole genome sequences of clinical Proprionibacteriaceae strains.</title>
        <authorList>
            <person name="Bernier A.-M."/>
            <person name="Bernard K."/>
            <person name="Domingo M.-C."/>
        </authorList>
    </citation>
    <scope>NUCLEOTIDE SEQUENCE [LARGE SCALE GENOMIC DNA]</scope>
    <source>
        <strain evidence="1 2">NML 130396</strain>
    </source>
</reference>